<gene>
    <name evidence="2" type="ORF">GIL414_LOCUS14859</name>
</gene>
<dbReference type="EMBL" id="CAJOBJ010006388">
    <property type="protein sequence ID" value="CAF4059011.1"/>
    <property type="molecule type" value="Genomic_DNA"/>
</dbReference>
<feature type="domain" description="Protein kinase C-terminal" evidence="1">
    <location>
        <begin position="1"/>
        <end position="39"/>
    </location>
</feature>
<accession>A0A8S2PN37</accession>
<evidence type="ECO:0000313" key="3">
    <source>
        <dbReference type="Proteomes" id="UP000681720"/>
    </source>
</evidence>
<evidence type="ECO:0000259" key="1">
    <source>
        <dbReference type="Pfam" id="PF00433"/>
    </source>
</evidence>
<organism evidence="2 3">
    <name type="scientific">Rotaria magnacalcarata</name>
    <dbReference type="NCBI Taxonomy" id="392030"/>
    <lineage>
        <taxon>Eukaryota</taxon>
        <taxon>Metazoa</taxon>
        <taxon>Spiralia</taxon>
        <taxon>Gnathifera</taxon>
        <taxon>Rotifera</taxon>
        <taxon>Eurotatoria</taxon>
        <taxon>Bdelloidea</taxon>
        <taxon>Philodinida</taxon>
        <taxon>Philodinidae</taxon>
        <taxon>Rotaria</taxon>
    </lineage>
</organism>
<protein>
    <recommendedName>
        <fullName evidence="1">Protein kinase C-terminal domain-containing protein</fullName>
    </recommendedName>
</protein>
<dbReference type="Pfam" id="PF00433">
    <property type="entry name" value="Pkinase_C"/>
    <property type="match status" value="1"/>
</dbReference>
<dbReference type="GO" id="GO:0004674">
    <property type="term" value="F:protein serine/threonine kinase activity"/>
    <property type="evidence" value="ECO:0007669"/>
    <property type="project" value="InterPro"/>
</dbReference>
<sequence>TRYFDSEFTNEPVCLTPPGSNDSLNGLGLPDDAFERFTYVGHDGLSRFASRSILSMASSYAARSQSNIYLDDPDCCNQYSSVHNLPIQYSVSTMNMPSMIAAASSVSSSSSMLKSTTSMQQLKDPTRKMNMRTSDINDQHIMIMDQDQDHNISQQRSTLSIPDVYEQQLMHERLMCIQQMMANGQNFASMFNDDPHFAQQIMAFASSGGRYQQQEEEPEVIEIMDE</sequence>
<dbReference type="GO" id="GO:0005524">
    <property type="term" value="F:ATP binding"/>
    <property type="evidence" value="ECO:0007669"/>
    <property type="project" value="InterPro"/>
</dbReference>
<dbReference type="InterPro" id="IPR017892">
    <property type="entry name" value="Pkinase_C"/>
</dbReference>
<proteinExistence type="predicted"/>
<dbReference type="Proteomes" id="UP000681720">
    <property type="component" value="Unassembled WGS sequence"/>
</dbReference>
<comment type="caution">
    <text evidence="2">The sequence shown here is derived from an EMBL/GenBank/DDBJ whole genome shotgun (WGS) entry which is preliminary data.</text>
</comment>
<feature type="non-terminal residue" evidence="2">
    <location>
        <position position="226"/>
    </location>
</feature>
<name>A0A8S2PN37_9BILA</name>
<reference evidence="2" key="1">
    <citation type="submission" date="2021-02" db="EMBL/GenBank/DDBJ databases">
        <authorList>
            <person name="Nowell W R."/>
        </authorList>
    </citation>
    <scope>NUCLEOTIDE SEQUENCE</scope>
</reference>
<evidence type="ECO:0000313" key="2">
    <source>
        <dbReference type="EMBL" id="CAF4059011.1"/>
    </source>
</evidence>
<dbReference type="AlphaFoldDB" id="A0A8S2PN37"/>